<name>A0A6G1AVV1_CROCR</name>
<feature type="non-terminal residue" evidence="3">
    <location>
        <position position="1"/>
    </location>
</feature>
<feature type="domain" description="L1 transposable element RRM" evidence="2">
    <location>
        <begin position="55"/>
        <end position="106"/>
    </location>
</feature>
<keyword evidence="4" id="KW-1185">Reference proteome</keyword>
<evidence type="ECO:0000313" key="3">
    <source>
        <dbReference type="EMBL" id="KAF0879674.1"/>
    </source>
</evidence>
<dbReference type="Gene3D" id="3.30.70.1820">
    <property type="entry name" value="L1 transposable element, RRM domain"/>
    <property type="match status" value="1"/>
</dbReference>
<reference evidence="3 4" key="1">
    <citation type="submission" date="2019-11" db="EMBL/GenBank/DDBJ databases">
        <authorList>
            <person name="Yang C."/>
            <person name="Li F."/>
        </authorList>
    </citation>
    <scope>NUCLEOTIDE SEQUENCE [LARGE SCALE GENOMIC DNA]</scope>
    <source>
        <strain evidence="3">KB4526</strain>
        <tissue evidence="3">Muscle</tissue>
    </source>
</reference>
<dbReference type="Pfam" id="PF02994">
    <property type="entry name" value="Transposase_22"/>
    <property type="match status" value="1"/>
</dbReference>
<proteinExistence type="predicted"/>
<dbReference type="InterPro" id="IPR004244">
    <property type="entry name" value="Transposase_22"/>
</dbReference>
<comment type="caution">
    <text evidence="3">The sequence shown here is derived from an EMBL/GenBank/DDBJ whole genome shotgun (WGS) entry which is preliminary data.</text>
</comment>
<protein>
    <submittedName>
        <fullName evidence="3">LORF1 protein</fullName>
    </submittedName>
</protein>
<organism evidence="3 4">
    <name type="scientific">Crocuta crocuta</name>
    <name type="common">Spotted hyena</name>
    <dbReference type="NCBI Taxonomy" id="9678"/>
    <lineage>
        <taxon>Eukaryota</taxon>
        <taxon>Metazoa</taxon>
        <taxon>Chordata</taxon>
        <taxon>Craniata</taxon>
        <taxon>Vertebrata</taxon>
        <taxon>Euteleostomi</taxon>
        <taxon>Mammalia</taxon>
        <taxon>Eutheria</taxon>
        <taxon>Laurasiatheria</taxon>
        <taxon>Carnivora</taxon>
        <taxon>Feliformia</taxon>
        <taxon>Hyaenidae</taxon>
        <taxon>Crocuta</taxon>
    </lineage>
</organism>
<gene>
    <name evidence="3" type="primary">L1re1_90</name>
    <name evidence="3" type="ORF">FOF47_R04940</name>
</gene>
<sequence length="109" mass="12611">LENRLDAMNSRLEEAEEQISDLGDKIMENNEAEQKRERRIMQHEDRLRDLNDPIRCNIHCIGVSEELSKNGTDNSCKEIIAENFSNLGRETDIQIQETQRTLNKSSPTP</sequence>
<dbReference type="Gene3D" id="1.20.5.390">
    <property type="entry name" value="L1 transposable element, trimerization domain"/>
    <property type="match status" value="1"/>
</dbReference>
<feature type="non-terminal residue" evidence="3">
    <location>
        <position position="109"/>
    </location>
</feature>
<dbReference type="AlphaFoldDB" id="A0A6G1AVV1"/>
<feature type="coiled-coil region" evidence="1">
    <location>
        <begin position="5"/>
        <end position="32"/>
    </location>
</feature>
<keyword evidence="1" id="KW-0175">Coiled coil</keyword>
<dbReference type="InterPro" id="IPR043636">
    <property type="entry name" value="L1_RRM_dom"/>
</dbReference>
<dbReference type="PANTHER" id="PTHR11505">
    <property type="entry name" value="L1 TRANSPOSABLE ELEMENT-RELATED"/>
    <property type="match status" value="1"/>
</dbReference>
<evidence type="ECO:0000259" key="2">
    <source>
        <dbReference type="Pfam" id="PF02994"/>
    </source>
</evidence>
<dbReference type="Proteomes" id="UP000475037">
    <property type="component" value="Unassembled WGS sequence"/>
</dbReference>
<evidence type="ECO:0000313" key="4">
    <source>
        <dbReference type="Proteomes" id="UP000475037"/>
    </source>
</evidence>
<evidence type="ECO:0000256" key="1">
    <source>
        <dbReference type="SAM" id="Coils"/>
    </source>
</evidence>
<accession>A0A6G1AVV1</accession>
<dbReference type="EMBL" id="VOAJ01003467">
    <property type="protein sequence ID" value="KAF0879674.1"/>
    <property type="molecule type" value="Genomic_DNA"/>
</dbReference>